<accession>A0A0F8ZCK1</accession>
<gene>
    <name evidence="1" type="ORF">LCGC14_2791230</name>
</gene>
<reference evidence="1" key="1">
    <citation type="journal article" date="2015" name="Nature">
        <title>Complex archaea that bridge the gap between prokaryotes and eukaryotes.</title>
        <authorList>
            <person name="Spang A."/>
            <person name="Saw J.H."/>
            <person name="Jorgensen S.L."/>
            <person name="Zaremba-Niedzwiedzka K."/>
            <person name="Martijn J."/>
            <person name="Lind A.E."/>
            <person name="van Eijk R."/>
            <person name="Schleper C."/>
            <person name="Guy L."/>
            <person name="Ettema T.J."/>
        </authorList>
    </citation>
    <scope>NUCLEOTIDE SEQUENCE</scope>
</reference>
<comment type="caution">
    <text evidence="1">The sequence shown here is derived from an EMBL/GenBank/DDBJ whole genome shotgun (WGS) entry which is preliminary data.</text>
</comment>
<organism evidence="1">
    <name type="scientific">marine sediment metagenome</name>
    <dbReference type="NCBI Taxonomy" id="412755"/>
    <lineage>
        <taxon>unclassified sequences</taxon>
        <taxon>metagenomes</taxon>
        <taxon>ecological metagenomes</taxon>
    </lineage>
</organism>
<name>A0A0F8ZCK1_9ZZZZ</name>
<dbReference type="EMBL" id="LAZR01052121">
    <property type="protein sequence ID" value="KKK83655.1"/>
    <property type="molecule type" value="Genomic_DNA"/>
</dbReference>
<sequence length="105" mass="11436">MGIKDKTTYGEYYWAMAAEKEAFWDEQKETAFAPLFAGVLAEIPDRDAIPAGLRAMVERLANPQSAGFGGFALGVGVEMIDEVLRSAMGPAMKMLSRAMNRSGKE</sequence>
<feature type="non-terminal residue" evidence="1">
    <location>
        <position position="105"/>
    </location>
</feature>
<protein>
    <submittedName>
        <fullName evidence="1">Uncharacterized protein</fullName>
    </submittedName>
</protein>
<dbReference type="AlphaFoldDB" id="A0A0F8ZCK1"/>
<proteinExistence type="predicted"/>
<evidence type="ECO:0000313" key="1">
    <source>
        <dbReference type="EMBL" id="KKK83655.1"/>
    </source>
</evidence>